<sequence>MNESAVYSETTDRVRVAGVELSHLSIEAGHFYMKDLINGEDAIRAQFQRVARLIDLYVEDAKATFGPSARVSTCFLIDDYFGPGTNPNAILHKILGIAHECGLRIDYLAREAGCWESPTYDDGIPTGQQIGLAEMISRWVVAEPLENTTGRRPPDVESGWLCNGQRSSDFEATQAMQVTQYRPPEELGRREHSVFLDVEMWNTQVGKDGEELTRWSCPYLAAVWQLLRLGMVRYEGRAVVQPQPWDLVGRPPEPPRGTPEHAEQQARRPQPWDQDIAWPDTWWEMPAVIQLEPDAKPFAAYRALSILPQDYLKIEHAVRTILDHVDIDQEVLQLTIGRGAGEQIIVPSEVGKRLTHVFLDEVGKGAIAPIRGV</sequence>
<comment type="caution">
    <text evidence="2">The sequence shown here is derived from an EMBL/GenBank/DDBJ whole genome shotgun (WGS) entry which is preliminary data.</text>
</comment>
<dbReference type="EMBL" id="WEGI01000012">
    <property type="protein sequence ID" value="MQY29712.1"/>
    <property type="molecule type" value="Genomic_DNA"/>
</dbReference>
<organism evidence="2 3">
    <name type="scientific">Nocardia aurantia</name>
    <dbReference type="NCBI Taxonomy" id="2585199"/>
    <lineage>
        <taxon>Bacteria</taxon>
        <taxon>Bacillati</taxon>
        <taxon>Actinomycetota</taxon>
        <taxon>Actinomycetes</taxon>
        <taxon>Mycobacteriales</taxon>
        <taxon>Nocardiaceae</taxon>
        <taxon>Nocardia</taxon>
    </lineage>
</organism>
<keyword evidence="3" id="KW-1185">Reference proteome</keyword>
<gene>
    <name evidence="2" type="ORF">NRB56_53050</name>
</gene>
<evidence type="ECO:0000313" key="3">
    <source>
        <dbReference type="Proteomes" id="UP000431401"/>
    </source>
</evidence>
<dbReference type="Proteomes" id="UP000431401">
    <property type="component" value="Unassembled WGS sequence"/>
</dbReference>
<protein>
    <submittedName>
        <fullName evidence="2">Uncharacterized protein</fullName>
    </submittedName>
</protein>
<dbReference type="InterPro" id="IPR049747">
    <property type="entry name" value="SCO2522-like"/>
</dbReference>
<proteinExistence type="predicted"/>
<accession>A0A7K0DWN5</accession>
<feature type="region of interest" description="Disordered" evidence="1">
    <location>
        <begin position="244"/>
        <end position="271"/>
    </location>
</feature>
<name>A0A7K0DWN5_9NOCA</name>
<dbReference type="NCBIfam" id="NF040566">
    <property type="entry name" value="SCO2522_fam"/>
    <property type="match status" value="1"/>
</dbReference>
<dbReference type="AlphaFoldDB" id="A0A7K0DWN5"/>
<dbReference type="OrthoDB" id="4561843at2"/>
<dbReference type="RefSeq" id="WP_153346855.1">
    <property type="nucleotide sequence ID" value="NZ_WEGI01000012.1"/>
</dbReference>
<evidence type="ECO:0000313" key="2">
    <source>
        <dbReference type="EMBL" id="MQY29712.1"/>
    </source>
</evidence>
<reference evidence="2 3" key="1">
    <citation type="submission" date="2019-10" db="EMBL/GenBank/DDBJ databases">
        <title>Nocardia macrotermitis sp. nov. and Nocardia aurantia sp. nov., isolated from the gut of fungus growing-termite Macrotermes natalensis.</title>
        <authorList>
            <person name="Benndorf R."/>
            <person name="Schwitalla J."/>
            <person name="Martin K."/>
            <person name="De Beer W."/>
            <person name="Kaster A.-K."/>
            <person name="Vollmers J."/>
            <person name="Poulsen M."/>
            <person name="Beemelmanns C."/>
        </authorList>
    </citation>
    <scope>NUCLEOTIDE SEQUENCE [LARGE SCALE GENOMIC DNA]</scope>
    <source>
        <strain evidence="2 3">RB56</strain>
    </source>
</reference>
<evidence type="ECO:0000256" key="1">
    <source>
        <dbReference type="SAM" id="MobiDB-lite"/>
    </source>
</evidence>